<dbReference type="OrthoDB" id="266000at2759"/>
<feature type="compositionally biased region" description="Low complexity" evidence="1">
    <location>
        <begin position="561"/>
        <end position="573"/>
    </location>
</feature>
<dbReference type="Proteomes" id="UP000192257">
    <property type="component" value="Unassembled WGS sequence"/>
</dbReference>
<protein>
    <submittedName>
        <fullName evidence="2">Uncharacterized protein</fullName>
    </submittedName>
</protein>
<reference evidence="2 3" key="1">
    <citation type="submission" date="2017-03" db="EMBL/GenBank/DDBJ databases">
        <title>An alternative strategy for trypanosome survival in the mammalian bloodstream revealed through genome and transcriptome analysis of the ubiquitous bovine parasite Trypanosoma (Megatrypanum) theileri.</title>
        <authorList>
            <person name="Kelly S."/>
            <person name="Ivens A."/>
            <person name="Mott A."/>
            <person name="O'Neill E."/>
            <person name="Emms D."/>
            <person name="Macleod O."/>
            <person name="Voorheis P."/>
            <person name="Matthews J."/>
            <person name="Matthews K."/>
            <person name="Carrington M."/>
        </authorList>
    </citation>
    <scope>NUCLEOTIDE SEQUENCE [LARGE SCALE GENOMIC DNA]</scope>
    <source>
        <strain evidence="2">Edinburgh</strain>
    </source>
</reference>
<keyword evidence="3" id="KW-1185">Reference proteome</keyword>
<dbReference type="VEuPathDB" id="TriTrypDB:TM35_000431170"/>
<evidence type="ECO:0000313" key="3">
    <source>
        <dbReference type="Proteomes" id="UP000192257"/>
    </source>
</evidence>
<feature type="region of interest" description="Disordered" evidence="1">
    <location>
        <begin position="65"/>
        <end position="117"/>
    </location>
</feature>
<gene>
    <name evidence="2" type="ORF">TM35_000431170</name>
</gene>
<evidence type="ECO:0000313" key="2">
    <source>
        <dbReference type="EMBL" id="ORC84549.1"/>
    </source>
</evidence>
<feature type="compositionally biased region" description="Basic and acidic residues" evidence="1">
    <location>
        <begin position="105"/>
        <end position="116"/>
    </location>
</feature>
<dbReference type="GeneID" id="39989796"/>
<feature type="compositionally biased region" description="Basic and acidic residues" evidence="1">
    <location>
        <begin position="489"/>
        <end position="511"/>
    </location>
</feature>
<comment type="caution">
    <text evidence="2">The sequence shown here is derived from an EMBL/GenBank/DDBJ whole genome shotgun (WGS) entry which is preliminary data.</text>
</comment>
<sequence length="615" mass="69497">MQTPTKRVPTALNETPLQRPVPFTNITNAAPTTVHARKGPSHLCSATIRAEPRVVLTTDVLSPPAITVTSENGSCTPREKTKAPPPPPPSNEDREPGSVDNSVYSEEHTATPEKKLQPRKFLQKYLYLKNLHVLPSTPEQKKKQQSSTQFRRPVKEVLVAAPTLSNSKCKEQKKFEDPRQGCFEESNTPGRVAIEILSSKTKNKPGTSKNLNDNIIMGRNGRRMYPERKMETECLTSSPERNCEVPQPITPKHLSQDVELPHTMEEEEGMDRIPNNFTKPNGEGNEDILKTPVLEESGNQTDIVDISAISTINDEDIVLQVGDFEPCPPFSTPLDGVLAVANARRAAIEFKKDDIYIPKEYEIMDFNKIFLEVYQHKMEEMRSGSQEGISESMVSPEEAHSRNLSDCLTDLELFLSNYYDEEFDIYKSKLLDIAFDILYTQMVAIPATRMLEYLGRRLLCMQRDIAIRGMIELFVITFPKVYTNRKHGKESSHSIRGEKGVSLLRNKEISPRSRTGRSYSTSHYRRMSAPANLKNVHKDVKDKYREKPSGQSPIGVRDSGNTATTNTTMGNRTPLNKKGKSERLSAYMVVRPVPRKRTPKPSPRDEDFLNLIDQK</sequence>
<organism evidence="2 3">
    <name type="scientific">Trypanosoma theileri</name>
    <dbReference type="NCBI Taxonomy" id="67003"/>
    <lineage>
        <taxon>Eukaryota</taxon>
        <taxon>Discoba</taxon>
        <taxon>Euglenozoa</taxon>
        <taxon>Kinetoplastea</taxon>
        <taxon>Metakinetoplastina</taxon>
        <taxon>Trypanosomatida</taxon>
        <taxon>Trypanosomatidae</taxon>
        <taxon>Trypanosoma</taxon>
    </lineage>
</organism>
<name>A0A1X0NK45_9TRYP</name>
<feature type="compositionally biased region" description="Basic and acidic residues" evidence="1">
    <location>
        <begin position="536"/>
        <end position="548"/>
    </location>
</feature>
<dbReference type="EMBL" id="NBCO01000043">
    <property type="protein sequence ID" value="ORC84549.1"/>
    <property type="molecule type" value="Genomic_DNA"/>
</dbReference>
<feature type="region of interest" description="Disordered" evidence="1">
    <location>
        <begin position="1"/>
        <end position="24"/>
    </location>
</feature>
<dbReference type="AlphaFoldDB" id="A0A1X0NK45"/>
<feature type="region of interest" description="Disordered" evidence="1">
    <location>
        <begin position="487"/>
        <end position="615"/>
    </location>
</feature>
<dbReference type="RefSeq" id="XP_028878615.1">
    <property type="nucleotide sequence ID" value="XM_029030016.1"/>
</dbReference>
<accession>A0A1X0NK45</accession>
<feature type="compositionally biased region" description="Polar residues" evidence="1">
    <location>
        <begin position="512"/>
        <end position="522"/>
    </location>
</feature>
<evidence type="ECO:0000256" key="1">
    <source>
        <dbReference type="SAM" id="MobiDB-lite"/>
    </source>
</evidence>
<proteinExistence type="predicted"/>